<dbReference type="InterPro" id="IPR038165">
    <property type="entry name" value="FlgT_C_sf"/>
</dbReference>
<dbReference type="InterPro" id="IPR019734">
    <property type="entry name" value="TPR_rpt"/>
</dbReference>
<dbReference type="Gene3D" id="2.40.10.410">
    <property type="entry name" value="FlgT, C-terminal domain"/>
    <property type="match status" value="1"/>
</dbReference>
<dbReference type="Proteomes" id="UP000177230">
    <property type="component" value="Unassembled WGS sequence"/>
</dbReference>
<dbReference type="SUPFAM" id="SSF48452">
    <property type="entry name" value="TPR-like"/>
    <property type="match status" value="1"/>
</dbReference>
<accession>A0A1F5RG40</accession>
<keyword evidence="1" id="KW-0677">Repeat</keyword>
<sequence>MNRLKLFSPIAIAALILVTCGPSTVRLKRLERANLQIPPVTRLAVVDFDDPTHRSLGPAVGNVLVSQLNTQGFYQIMERGKIQSVMKEHAFNMTGAVDPGTIKELGAILGVDAIITGEIISYNVETNRRTEMVERKTGTGRYQEVEKTNPFTKKKYKVKEEIMKTVLVPEERTSKSGTVSINYRMVDIASGKVAVSKTQSSSSQRSYKDNIPGDEQILSGLLNSVTEAFVKDISPHYIVVAKRLLKSKADPNQMGAAYAKQGEWRRAAEIWEKLSAVNQKDPALWHNLGVAYEAMGEVEKAELAYNKAQVIEPGNRLYIEDTAQLRNAFRGALPSENQQVAVDNASGVRSVSAGDGKIVRIETTGEIYVDIGSKSGLKAGDRLLVFGQREIRNPDTGEILDVEQVDKAELSVTKVMLNSALCRTTKQQVGNKLALKDKVKILKAEK</sequence>
<dbReference type="AlphaFoldDB" id="A0A1F5RG40"/>
<dbReference type="EMBL" id="MFFM01000020">
    <property type="protein sequence ID" value="OGF13372.1"/>
    <property type="molecule type" value="Genomic_DNA"/>
</dbReference>
<protein>
    <submittedName>
        <fullName evidence="4">Uncharacterized protein</fullName>
    </submittedName>
</protein>
<reference evidence="4 5" key="1">
    <citation type="journal article" date="2016" name="Nat. Commun.">
        <title>Thousands of microbial genomes shed light on interconnected biogeochemical processes in an aquifer system.</title>
        <authorList>
            <person name="Anantharaman K."/>
            <person name="Brown C.T."/>
            <person name="Hug L.A."/>
            <person name="Sharon I."/>
            <person name="Castelle C.J."/>
            <person name="Probst A.J."/>
            <person name="Thomas B.C."/>
            <person name="Singh A."/>
            <person name="Wilkins M.J."/>
            <person name="Karaoz U."/>
            <person name="Brodie E.L."/>
            <person name="Williams K.H."/>
            <person name="Hubbard S.S."/>
            <person name="Banfield J.F."/>
        </authorList>
    </citation>
    <scope>NUCLEOTIDE SEQUENCE [LARGE SCALE GENOMIC DNA]</scope>
</reference>
<gene>
    <name evidence="4" type="ORF">A2024_00185</name>
</gene>
<organism evidence="4 5">
    <name type="scientific">Candidatus Edwardsbacteria bacterium GWF2_54_11</name>
    <dbReference type="NCBI Taxonomy" id="1817851"/>
    <lineage>
        <taxon>Bacteria</taxon>
        <taxon>Candidatus Edwardsiibacteriota</taxon>
    </lineage>
</organism>
<feature type="repeat" description="TPR" evidence="3">
    <location>
        <begin position="282"/>
        <end position="315"/>
    </location>
</feature>
<dbReference type="Gene3D" id="1.25.40.10">
    <property type="entry name" value="Tetratricopeptide repeat domain"/>
    <property type="match status" value="1"/>
</dbReference>
<evidence type="ECO:0000256" key="3">
    <source>
        <dbReference type="PROSITE-ProRule" id="PRU00339"/>
    </source>
</evidence>
<dbReference type="InterPro" id="IPR005534">
    <property type="entry name" value="Curli_assmbl/transp-comp_CsgG"/>
</dbReference>
<proteinExistence type="predicted"/>
<dbReference type="SMART" id="SM00028">
    <property type="entry name" value="TPR"/>
    <property type="match status" value="2"/>
</dbReference>
<evidence type="ECO:0000313" key="4">
    <source>
        <dbReference type="EMBL" id="OGF13372.1"/>
    </source>
</evidence>
<dbReference type="Gene3D" id="3.40.50.10610">
    <property type="entry name" value="ABC-type transport auxiliary lipoprotein component"/>
    <property type="match status" value="1"/>
</dbReference>
<name>A0A1F5RG40_9BACT</name>
<dbReference type="PROSITE" id="PS50005">
    <property type="entry name" value="TPR"/>
    <property type="match status" value="1"/>
</dbReference>
<evidence type="ECO:0000256" key="1">
    <source>
        <dbReference type="ARBA" id="ARBA00022737"/>
    </source>
</evidence>
<dbReference type="InterPro" id="IPR013105">
    <property type="entry name" value="TPR_2"/>
</dbReference>
<dbReference type="InterPro" id="IPR011990">
    <property type="entry name" value="TPR-like_helical_dom_sf"/>
</dbReference>
<evidence type="ECO:0000313" key="5">
    <source>
        <dbReference type="Proteomes" id="UP000177230"/>
    </source>
</evidence>
<dbReference type="Pfam" id="PF03783">
    <property type="entry name" value="CsgG"/>
    <property type="match status" value="1"/>
</dbReference>
<comment type="caution">
    <text evidence="4">The sequence shown here is derived from an EMBL/GenBank/DDBJ whole genome shotgun (WGS) entry which is preliminary data.</text>
</comment>
<dbReference type="Pfam" id="PF07719">
    <property type="entry name" value="TPR_2"/>
    <property type="match status" value="1"/>
</dbReference>
<dbReference type="GO" id="GO:0030288">
    <property type="term" value="C:outer membrane-bounded periplasmic space"/>
    <property type="evidence" value="ECO:0007669"/>
    <property type="project" value="InterPro"/>
</dbReference>
<keyword evidence="2 3" id="KW-0802">TPR repeat</keyword>
<evidence type="ECO:0000256" key="2">
    <source>
        <dbReference type="ARBA" id="ARBA00022803"/>
    </source>
</evidence>